<proteinExistence type="predicted"/>
<sequence length="185" mass="19560">MRRPAAMPRWPSSSCISMMAKSGLWSASHVSAARSEATQATSNPLSINPFAMSEAIRYSSSTTSAKGALISASLTFIASCGLNKRLIPSSTDGRQRADLGGVTTADACLILPASSFETLPGGKPEHTRLQLSVDVANRIRTGLDRGAIPGLAEHNHSRSSRCEPCPEQTGKLWIQPIASGSCHRV</sequence>
<dbReference type="Proteomes" id="UP000045285">
    <property type="component" value="Unassembled WGS sequence"/>
</dbReference>
<evidence type="ECO:0000256" key="1">
    <source>
        <dbReference type="SAM" id="MobiDB-lite"/>
    </source>
</evidence>
<feature type="region of interest" description="Disordered" evidence="1">
    <location>
        <begin position="148"/>
        <end position="167"/>
    </location>
</feature>
<protein>
    <submittedName>
        <fullName evidence="2">Uncharacterized protein</fullName>
    </submittedName>
</protein>
<evidence type="ECO:0000313" key="2">
    <source>
        <dbReference type="EMBL" id="CDX19961.1"/>
    </source>
</evidence>
<keyword evidence="3" id="KW-1185">Reference proteome</keyword>
<reference evidence="3" key="1">
    <citation type="submission" date="2014-08" db="EMBL/GenBank/DDBJ databases">
        <authorList>
            <person name="Moulin L."/>
        </authorList>
    </citation>
    <scope>NUCLEOTIDE SEQUENCE [LARGE SCALE GENOMIC DNA]</scope>
</reference>
<name>A0A090FLZ0_MESPL</name>
<accession>A0A090FLZ0</accession>
<dbReference type="AlphaFoldDB" id="A0A090FLZ0"/>
<organism evidence="2 3">
    <name type="scientific">Mesorhizobium plurifarium</name>
    <dbReference type="NCBI Taxonomy" id="69974"/>
    <lineage>
        <taxon>Bacteria</taxon>
        <taxon>Pseudomonadati</taxon>
        <taxon>Pseudomonadota</taxon>
        <taxon>Alphaproteobacteria</taxon>
        <taxon>Hyphomicrobiales</taxon>
        <taxon>Phyllobacteriaceae</taxon>
        <taxon>Mesorhizobium</taxon>
    </lineage>
</organism>
<dbReference type="EMBL" id="CCMZ01000024">
    <property type="protein sequence ID" value="CDX19961.1"/>
    <property type="molecule type" value="Genomic_DNA"/>
</dbReference>
<gene>
    <name evidence="2" type="ORF">MPL3356_300198</name>
</gene>
<evidence type="ECO:0000313" key="3">
    <source>
        <dbReference type="Proteomes" id="UP000045285"/>
    </source>
</evidence>